<dbReference type="AlphaFoldDB" id="A0A9P9I8P9"/>
<organism evidence="2 3">
    <name type="scientific">Dactylonectria estremocensis</name>
    <dbReference type="NCBI Taxonomy" id="1079267"/>
    <lineage>
        <taxon>Eukaryota</taxon>
        <taxon>Fungi</taxon>
        <taxon>Dikarya</taxon>
        <taxon>Ascomycota</taxon>
        <taxon>Pezizomycotina</taxon>
        <taxon>Sordariomycetes</taxon>
        <taxon>Hypocreomycetidae</taxon>
        <taxon>Hypocreales</taxon>
        <taxon>Nectriaceae</taxon>
        <taxon>Dactylonectria</taxon>
    </lineage>
</organism>
<evidence type="ECO:0000313" key="2">
    <source>
        <dbReference type="EMBL" id="KAH7111961.1"/>
    </source>
</evidence>
<comment type="caution">
    <text evidence="2">The sequence shown here is derived from an EMBL/GenBank/DDBJ whole genome shotgun (WGS) entry which is preliminary data.</text>
</comment>
<dbReference type="Proteomes" id="UP000717696">
    <property type="component" value="Unassembled WGS sequence"/>
</dbReference>
<gene>
    <name evidence="2" type="ORF">B0J13DRAFT_270533</name>
</gene>
<dbReference type="EMBL" id="JAGMUU010000053">
    <property type="protein sequence ID" value="KAH7111961.1"/>
    <property type="molecule type" value="Genomic_DNA"/>
</dbReference>
<name>A0A9P9I8P9_9HYPO</name>
<proteinExistence type="predicted"/>
<feature type="domain" description="DUF7587" evidence="1">
    <location>
        <begin position="105"/>
        <end position="215"/>
    </location>
</feature>
<evidence type="ECO:0000313" key="3">
    <source>
        <dbReference type="Proteomes" id="UP000717696"/>
    </source>
</evidence>
<evidence type="ECO:0000259" key="1">
    <source>
        <dbReference type="Pfam" id="PF24494"/>
    </source>
</evidence>
<reference evidence="2" key="1">
    <citation type="journal article" date="2021" name="Nat. Commun.">
        <title>Genetic determinants of endophytism in the Arabidopsis root mycobiome.</title>
        <authorList>
            <person name="Mesny F."/>
            <person name="Miyauchi S."/>
            <person name="Thiergart T."/>
            <person name="Pickel B."/>
            <person name="Atanasova L."/>
            <person name="Karlsson M."/>
            <person name="Huettel B."/>
            <person name="Barry K.W."/>
            <person name="Haridas S."/>
            <person name="Chen C."/>
            <person name="Bauer D."/>
            <person name="Andreopoulos W."/>
            <person name="Pangilinan J."/>
            <person name="LaButti K."/>
            <person name="Riley R."/>
            <person name="Lipzen A."/>
            <person name="Clum A."/>
            <person name="Drula E."/>
            <person name="Henrissat B."/>
            <person name="Kohler A."/>
            <person name="Grigoriev I.V."/>
            <person name="Martin F.M."/>
            <person name="Hacquard S."/>
        </authorList>
    </citation>
    <scope>NUCLEOTIDE SEQUENCE</scope>
    <source>
        <strain evidence="2">MPI-CAGE-AT-0021</strain>
    </source>
</reference>
<keyword evidence="3" id="KW-1185">Reference proteome</keyword>
<accession>A0A9P9I8P9</accession>
<dbReference type="OrthoDB" id="4152607at2759"/>
<dbReference type="InterPro" id="IPR056009">
    <property type="entry name" value="DUF7587"/>
</dbReference>
<protein>
    <recommendedName>
        <fullName evidence="1">DUF7587 domain-containing protein</fullName>
    </recommendedName>
</protein>
<dbReference type="Pfam" id="PF24494">
    <property type="entry name" value="DUF7587"/>
    <property type="match status" value="1"/>
</dbReference>
<sequence>MSTSGKLHSDDYFIPLEEACLAWPYDLDFESEEYYDHLNRLDIDEGYVESFHRRMQLNEDCKRRERQSWISFWVQALNNFPGGPTLFYPPASPAARSLEWSFSDIPRYLLRAFDLASSGRNDDSVVASTMSVSETERSKIDILSLGRNDAADMLYQHLTKPCFRGVDSDNLMSWSSSLLFVIQYAIWRSHMRNRSPADIQICAIDTRKIPPGQFARDMWLLQVYRNIMEQSEEGKGFIRLRLANPAYDNGEIALLGHSPRFEARGDRFIGDGCCIAGAAEEADHALIHSDRCARTEEKGRRMLYVVRPGVDPAASPAVEGHIRLLIDGCVVEDMKMP</sequence>